<dbReference type="SUPFAM" id="SSF56601">
    <property type="entry name" value="beta-lactamase/transpeptidase-like"/>
    <property type="match status" value="1"/>
</dbReference>
<dbReference type="Proteomes" id="UP001152747">
    <property type="component" value="Unassembled WGS sequence"/>
</dbReference>
<dbReference type="FunFam" id="1.10.238.210:FF:000004">
    <property type="entry name" value="CRE-GLNA-3 protein"/>
    <property type="match status" value="1"/>
</dbReference>
<dbReference type="InterPro" id="IPR015868">
    <property type="entry name" value="Glutaminase"/>
</dbReference>
<evidence type="ECO:0000313" key="8">
    <source>
        <dbReference type="EMBL" id="CAI5439175.1"/>
    </source>
</evidence>
<feature type="domain" description="Glutaminase EF-hand" evidence="7">
    <location>
        <begin position="51"/>
        <end position="139"/>
    </location>
</feature>
<evidence type="ECO:0000256" key="3">
    <source>
        <dbReference type="ARBA" id="ARBA00022737"/>
    </source>
</evidence>
<evidence type="ECO:0000256" key="5">
    <source>
        <dbReference type="ARBA" id="ARBA00023043"/>
    </source>
</evidence>
<dbReference type="GO" id="GO:0004359">
    <property type="term" value="F:glutaminase activity"/>
    <property type="evidence" value="ECO:0007669"/>
    <property type="project" value="UniProtKB-EC"/>
</dbReference>
<gene>
    <name evidence="8" type="ORF">CAMP_LOCUS1812</name>
</gene>
<dbReference type="PANTHER" id="PTHR12544:SF51">
    <property type="entry name" value="GLUTAMINASE 3-RELATED"/>
    <property type="match status" value="1"/>
</dbReference>
<comment type="caution">
    <text evidence="8">The sequence shown here is derived from an EMBL/GenBank/DDBJ whole genome shotgun (WGS) entry which is preliminary data.</text>
</comment>
<dbReference type="Gene3D" id="3.40.710.10">
    <property type="entry name" value="DD-peptidase/beta-lactamase superfamily"/>
    <property type="match status" value="1"/>
</dbReference>
<sequence>MTGNMMSRVFSGAMCRNFYRVNTIASSSSQNNLRLVVNRSLSTDMCGNHQQDLLFDLYKDETTGKVYLPRFFKALLESGIRKDDPRIDKMIQSIKNADLLDDFVWGSQHMYLERETFKRYIGSSIGIMTKAVKKQMVIPDWEKFVTDLGQLFEECRSFQSGELATYIPQLSRVAPDSWAMSVCTIDGQRKSWGDALKPFCLQSVSKPFTYALVHDDIGPEELHSHVGQEPSGRLFNDICLDHESELFYLEF</sequence>
<dbReference type="GO" id="GO:0006543">
    <property type="term" value="P:L-glutamine catabolic process"/>
    <property type="evidence" value="ECO:0007669"/>
    <property type="project" value="TreeGrafter"/>
</dbReference>
<proteinExistence type="inferred from homology"/>
<protein>
    <recommendedName>
        <fullName evidence="2">glutaminase</fullName>
        <ecNumber evidence="2">3.5.1.2</ecNumber>
    </recommendedName>
</protein>
<evidence type="ECO:0000256" key="2">
    <source>
        <dbReference type="ARBA" id="ARBA00012918"/>
    </source>
</evidence>
<evidence type="ECO:0000256" key="1">
    <source>
        <dbReference type="ARBA" id="ARBA00011076"/>
    </source>
</evidence>
<dbReference type="PANTHER" id="PTHR12544">
    <property type="entry name" value="GLUTAMINASE"/>
    <property type="match status" value="1"/>
</dbReference>
<keyword evidence="9" id="KW-1185">Reference proteome</keyword>
<dbReference type="InterPro" id="IPR041541">
    <property type="entry name" value="Glutaminase_EF-hand"/>
</dbReference>
<dbReference type="InterPro" id="IPR012338">
    <property type="entry name" value="Beta-lactam/transpept-like"/>
</dbReference>
<dbReference type="OrthoDB" id="9995210at2759"/>
<reference evidence="8" key="1">
    <citation type="submission" date="2022-11" db="EMBL/GenBank/DDBJ databases">
        <authorList>
            <person name="Kikuchi T."/>
        </authorList>
    </citation>
    <scope>NUCLEOTIDE SEQUENCE</scope>
    <source>
        <strain evidence="8">PS1010</strain>
    </source>
</reference>
<evidence type="ECO:0000256" key="6">
    <source>
        <dbReference type="ARBA" id="ARBA00049534"/>
    </source>
</evidence>
<dbReference type="Gene3D" id="1.10.238.210">
    <property type="match status" value="1"/>
</dbReference>
<dbReference type="Pfam" id="PF17959">
    <property type="entry name" value="EF-hand_14"/>
    <property type="match status" value="1"/>
</dbReference>
<comment type="catalytic activity">
    <reaction evidence="6">
        <text>L-glutamine + H2O = L-glutamate + NH4(+)</text>
        <dbReference type="Rhea" id="RHEA:15889"/>
        <dbReference type="ChEBI" id="CHEBI:15377"/>
        <dbReference type="ChEBI" id="CHEBI:28938"/>
        <dbReference type="ChEBI" id="CHEBI:29985"/>
        <dbReference type="ChEBI" id="CHEBI:58359"/>
        <dbReference type="EC" id="3.5.1.2"/>
    </reaction>
</comment>
<dbReference type="GO" id="GO:0006537">
    <property type="term" value="P:glutamate biosynthetic process"/>
    <property type="evidence" value="ECO:0007669"/>
    <property type="project" value="TreeGrafter"/>
</dbReference>
<keyword evidence="5" id="KW-0040">ANK repeat</keyword>
<dbReference type="AlphaFoldDB" id="A0A9P1MTK5"/>
<keyword evidence="4" id="KW-0378">Hydrolase</keyword>
<evidence type="ECO:0000256" key="4">
    <source>
        <dbReference type="ARBA" id="ARBA00022801"/>
    </source>
</evidence>
<evidence type="ECO:0000259" key="7">
    <source>
        <dbReference type="Pfam" id="PF17959"/>
    </source>
</evidence>
<dbReference type="EC" id="3.5.1.2" evidence="2"/>
<keyword evidence="3" id="KW-0677">Repeat</keyword>
<dbReference type="EMBL" id="CANHGI010000001">
    <property type="protein sequence ID" value="CAI5439175.1"/>
    <property type="molecule type" value="Genomic_DNA"/>
</dbReference>
<accession>A0A9P1MTK5</accession>
<organism evidence="8 9">
    <name type="scientific">Caenorhabditis angaria</name>
    <dbReference type="NCBI Taxonomy" id="860376"/>
    <lineage>
        <taxon>Eukaryota</taxon>
        <taxon>Metazoa</taxon>
        <taxon>Ecdysozoa</taxon>
        <taxon>Nematoda</taxon>
        <taxon>Chromadorea</taxon>
        <taxon>Rhabditida</taxon>
        <taxon>Rhabditina</taxon>
        <taxon>Rhabditomorpha</taxon>
        <taxon>Rhabditoidea</taxon>
        <taxon>Rhabditidae</taxon>
        <taxon>Peloderinae</taxon>
        <taxon>Caenorhabditis</taxon>
    </lineage>
</organism>
<dbReference type="Pfam" id="PF04960">
    <property type="entry name" value="Glutaminase"/>
    <property type="match status" value="1"/>
</dbReference>
<evidence type="ECO:0000313" key="9">
    <source>
        <dbReference type="Proteomes" id="UP001152747"/>
    </source>
</evidence>
<name>A0A9P1MTK5_9PELO</name>
<comment type="similarity">
    <text evidence="1">Belongs to the glutaminase family.</text>
</comment>